<dbReference type="Proteomes" id="UP001497516">
    <property type="component" value="Chromosome 3"/>
</dbReference>
<gene>
    <name evidence="1" type="ORF">LTRI10_LOCUS21026</name>
</gene>
<dbReference type="AlphaFoldDB" id="A0AAV2E1T4"/>
<organism evidence="1 2">
    <name type="scientific">Linum trigynum</name>
    <dbReference type="NCBI Taxonomy" id="586398"/>
    <lineage>
        <taxon>Eukaryota</taxon>
        <taxon>Viridiplantae</taxon>
        <taxon>Streptophyta</taxon>
        <taxon>Embryophyta</taxon>
        <taxon>Tracheophyta</taxon>
        <taxon>Spermatophyta</taxon>
        <taxon>Magnoliopsida</taxon>
        <taxon>eudicotyledons</taxon>
        <taxon>Gunneridae</taxon>
        <taxon>Pentapetalae</taxon>
        <taxon>rosids</taxon>
        <taxon>fabids</taxon>
        <taxon>Malpighiales</taxon>
        <taxon>Linaceae</taxon>
        <taxon>Linum</taxon>
    </lineage>
</organism>
<accession>A0AAV2E1T4</accession>
<name>A0AAV2E1T4_9ROSI</name>
<keyword evidence="2" id="KW-1185">Reference proteome</keyword>
<sequence>MWARRIVRREIEEASTHAIYGVKAVTIFVCSVFASAFSSSSKNLLDLAIPDTVLLARPFSDLQTRVSGEIIELFPSEKSTALKELDSVDSIVKTLYPAIRDRLQQPPGVEEEALKICFTELQGGAEKLSKGLDLLAKQVDNFFEIVLSGRDALLCNLRVTSSDTNAVTGGK</sequence>
<proteinExistence type="predicted"/>
<evidence type="ECO:0000313" key="1">
    <source>
        <dbReference type="EMBL" id="CAL1379510.1"/>
    </source>
</evidence>
<reference evidence="1 2" key="1">
    <citation type="submission" date="2024-04" db="EMBL/GenBank/DDBJ databases">
        <authorList>
            <person name="Fracassetti M."/>
        </authorList>
    </citation>
    <scope>NUCLEOTIDE SEQUENCE [LARGE SCALE GENOMIC DNA]</scope>
</reference>
<dbReference type="PANTHER" id="PTHR31509">
    <property type="entry name" value="BPS1-LIKE PROTEIN"/>
    <property type="match status" value="1"/>
</dbReference>
<protein>
    <submittedName>
        <fullName evidence="1">Uncharacterized protein</fullName>
    </submittedName>
</protein>
<evidence type="ECO:0000313" key="2">
    <source>
        <dbReference type="Proteomes" id="UP001497516"/>
    </source>
</evidence>
<dbReference type="EMBL" id="OZ034816">
    <property type="protein sequence ID" value="CAL1379510.1"/>
    <property type="molecule type" value="Genomic_DNA"/>
</dbReference>